<dbReference type="InterPro" id="IPR045865">
    <property type="entry name" value="ACT-like_dom_sf"/>
</dbReference>
<evidence type="ECO:0000313" key="2">
    <source>
        <dbReference type="Proteomes" id="UP000593932"/>
    </source>
</evidence>
<dbReference type="Pfam" id="PF13710">
    <property type="entry name" value="ACT_5"/>
    <property type="match status" value="1"/>
</dbReference>
<sequence>MRYQIDLILRRAEGALARVIGTAERRGFQTVGVDGGLQPDGEHWHLRMNVEGQRCGDGLQAQLHKLHDCLAVEVSPCR</sequence>
<dbReference type="Proteomes" id="UP000593932">
    <property type="component" value="Chromosome"/>
</dbReference>
<name>A0A7S6ULT0_9GAMM</name>
<dbReference type="SUPFAM" id="SSF55021">
    <property type="entry name" value="ACT-like"/>
    <property type="match status" value="1"/>
</dbReference>
<accession>A0A7S6ULT0</accession>
<protein>
    <submittedName>
        <fullName evidence="1">Acetolactate synthase</fullName>
    </submittedName>
</protein>
<reference evidence="1 2" key="1">
    <citation type="submission" date="2020-10" db="EMBL/GenBank/DDBJ databases">
        <title>complete genome sequencing of Lysobacter sp. H23M41.</title>
        <authorList>
            <person name="Bae J.-W."/>
            <person name="Lee S.-Y."/>
        </authorList>
    </citation>
    <scope>NUCLEOTIDE SEQUENCE [LARGE SCALE GENOMIC DNA]</scope>
    <source>
        <strain evidence="1 2">H23M41</strain>
    </source>
</reference>
<evidence type="ECO:0000313" key="1">
    <source>
        <dbReference type="EMBL" id="QOW22569.1"/>
    </source>
</evidence>
<keyword evidence="2" id="KW-1185">Reference proteome</keyword>
<dbReference type="RefSeq" id="WP_194035066.1">
    <property type="nucleotide sequence ID" value="NZ_CP063657.1"/>
</dbReference>
<dbReference type="EMBL" id="CP063657">
    <property type="protein sequence ID" value="QOW22569.1"/>
    <property type="molecule type" value="Genomic_DNA"/>
</dbReference>
<organism evidence="1 2">
    <name type="scientific">Novilysobacter avium</name>
    <dbReference type="NCBI Taxonomy" id="2781023"/>
    <lineage>
        <taxon>Bacteria</taxon>
        <taxon>Pseudomonadati</taxon>
        <taxon>Pseudomonadota</taxon>
        <taxon>Gammaproteobacteria</taxon>
        <taxon>Lysobacterales</taxon>
        <taxon>Lysobacteraceae</taxon>
        <taxon>Novilysobacter</taxon>
    </lineage>
</organism>
<proteinExistence type="predicted"/>
<gene>
    <name evidence="1" type="ORF">INQ42_02935</name>
</gene>